<gene>
    <name evidence="1" type="ORF">ALGA_3438</name>
</gene>
<evidence type="ECO:0000313" key="2">
    <source>
        <dbReference type="Proteomes" id="UP000218267"/>
    </source>
</evidence>
<sequence length="559" mass="62017">MKIKNNALLILLIFTALLTSCKFELIQEVDEVAELELGIPGEIANGISDETLLSIPIDLGEIGVAVDTRILAIRAYKPSKISFSIEGSLSAFSQVDIPVDEFTHVANFTIKRKDLSDAELKGFSNGVPISVTVFNEVGDYIDGRTVSRYIINATNRTLKIESKLPYILKPLSFNPDIPYFMQTAADTEFKTLGISSDYEGFTGSELGLLSGKYQFYFEKTANYERDFTYKIKIYTYTWDYVDYGYLDADVFNTYGNNGGNNGEKIAVGWGVDDPTSNRMLIGESDFLLEQTNNGTVKIRLFSSESYLSTNGDPFETGYKIFFDTDPTNDLEFNIFADNISWKFDDLGTKYSPAIIPPTKMDFAFDQTIINCSGATGDYEVGIATTVSNTTSISYEESINLFSSKFDFKEATVEASAEASFFGIGASVSASGTLRTETTTEWGKEKKTNQGIEYEGSQEVSASRKVSVLPYSAIEVFDVIQKLENVRIPFVQRFIIRGSVNDEKHLTGPEIEAQLISNQFRGVVTEVGSDFIVISIRGAVNVANYFEYNNNLHDIEGACN</sequence>
<reference evidence="2" key="2">
    <citation type="journal article" date="2020" name="Antonie Van Leeuwenhoek">
        <title>Labilibaculum antarcticum sp. nov., a novel facultative anaerobic, psychrotorelant bacterium isolated from marine sediment of Antarctica.</title>
        <authorList>
            <person name="Watanabe M."/>
            <person name="Kojima H."/>
            <person name="Fukui M."/>
        </authorList>
    </citation>
    <scope>NUCLEOTIDE SEQUENCE [LARGE SCALE GENOMIC DNA]</scope>
    <source>
        <strain evidence="2">SPP2</strain>
    </source>
</reference>
<reference evidence="1 2" key="1">
    <citation type="journal article" date="2018" name="Mar. Genomics">
        <title>Complete genome sequence of Marinifilaceae bacterium strain SPP2, isolated from the Antarctic marine sediment.</title>
        <authorList>
            <person name="Watanabe M."/>
            <person name="Kojima H."/>
            <person name="Fukui M."/>
        </authorList>
    </citation>
    <scope>NUCLEOTIDE SEQUENCE [LARGE SCALE GENOMIC DNA]</scope>
    <source>
        <strain evidence="1 2">SPP2</strain>
    </source>
</reference>
<dbReference type="KEGG" id="mbas:ALGA_3438"/>
<dbReference type="RefSeq" id="WP_096431408.1">
    <property type="nucleotide sequence ID" value="NZ_AP018042.1"/>
</dbReference>
<dbReference type="Gene3D" id="2.170.15.10">
    <property type="entry name" value="Proaerolysin, chain A, domain 3"/>
    <property type="match status" value="1"/>
</dbReference>
<dbReference type="PROSITE" id="PS51257">
    <property type="entry name" value="PROKAR_LIPOPROTEIN"/>
    <property type="match status" value="1"/>
</dbReference>
<proteinExistence type="predicted"/>
<dbReference type="OrthoDB" id="1155031at2"/>
<organism evidence="1 2">
    <name type="scientific">Labilibaculum antarcticum</name>
    <dbReference type="NCBI Taxonomy" id="1717717"/>
    <lineage>
        <taxon>Bacteria</taxon>
        <taxon>Pseudomonadati</taxon>
        <taxon>Bacteroidota</taxon>
        <taxon>Bacteroidia</taxon>
        <taxon>Marinilabiliales</taxon>
        <taxon>Marinifilaceae</taxon>
        <taxon>Labilibaculum</taxon>
    </lineage>
</organism>
<evidence type="ECO:0000313" key="1">
    <source>
        <dbReference type="EMBL" id="BAX81736.1"/>
    </source>
</evidence>
<accession>A0A1Y1CMU2</accession>
<dbReference type="Proteomes" id="UP000218267">
    <property type="component" value="Chromosome"/>
</dbReference>
<keyword evidence="2" id="KW-1185">Reference proteome</keyword>
<dbReference type="EMBL" id="AP018042">
    <property type="protein sequence ID" value="BAX81736.1"/>
    <property type="molecule type" value="Genomic_DNA"/>
</dbReference>
<dbReference type="AlphaFoldDB" id="A0A1Y1CMU2"/>
<name>A0A1Y1CMU2_9BACT</name>
<protein>
    <submittedName>
        <fullName evidence="1">Uncharacterized protein</fullName>
    </submittedName>
</protein>